<protein>
    <submittedName>
        <fullName evidence="1">Uncharacterized protein</fullName>
    </submittedName>
</protein>
<dbReference type="Proteomes" id="UP000030754">
    <property type="component" value="Unassembled WGS sequence"/>
</dbReference>
<organism evidence="1 2">
    <name type="scientific">Eimeria necatrix</name>
    <dbReference type="NCBI Taxonomy" id="51315"/>
    <lineage>
        <taxon>Eukaryota</taxon>
        <taxon>Sar</taxon>
        <taxon>Alveolata</taxon>
        <taxon>Apicomplexa</taxon>
        <taxon>Conoidasida</taxon>
        <taxon>Coccidia</taxon>
        <taxon>Eucoccidiorida</taxon>
        <taxon>Eimeriorina</taxon>
        <taxon>Eimeriidae</taxon>
        <taxon>Eimeria</taxon>
    </lineage>
</organism>
<evidence type="ECO:0000313" key="2">
    <source>
        <dbReference type="Proteomes" id="UP000030754"/>
    </source>
</evidence>
<proteinExistence type="predicted"/>
<name>U6MYG5_9EIME</name>
<dbReference type="AlphaFoldDB" id="U6MYG5"/>
<dbReference type="OrthoDB" id="345501at2759"/>
<dbReference type="EMBL" id="HG723770">
    <property type="protein sequence ID" value="CDJ66745.1"/>
    <property type="molecule type" value="Genomic_DNA"/>
</dbReference>
<reference evidence="1" key="1">
    <citation type="submission" date="2013-10" db="EMBL/GenBank/DDBJ databases">
        <title>Genomic analysis of the causative agents of coccidiosis in chickens.</title>
        <authorList>
            <person name="Reid A.J."/>
            <person name="Blake D."/>
            <person name="Billington K."/>
            <person name="Browne H."/>
            <person name="Dunn M."/>
            <person name="Hung S."/>
            <person name="Kawahara F."/>
            <person name="Miranda-Saavedra D."/>
            <person name="Mourier T."/>
            <person name="Nagra H."/>
            <person name="Otto T.D."/>
            <person name="Rawlings N."/>
            <person name="Sanchez A."/>
            <person name="Sanders M."/>
            <person name="Subramaniam C."/>
            <person name="Tay Y."/>
            <person name="Dear P."/>
            <person name="Doerig C."/>
            <person name="Gruber A."/>
            <person name="Parkinson J."/>
            <person name="Shirley M."/>
            <person name="Wan K.L."/>
            <person name="Berriman M."/>
            <person name="Tomley F."/>
            <person name="Pain A."/>
        </authorList>
    </citation>
    <scope>NUCLEOTIDE SEQUENCE [LARGE SCALE GENOMIC DNA]</scope>
    <source>
        <strain evidence="1">Houghton</strain>
    </source>
</reference>
<sequence length="53" mass="5538">MGGISASMYASRIENAEAVFSAPTKGSELLASVTQECEEAADICSCQPYESCT</sequence>
<evidence type="ECO:0000313" key="1">
    <source>
        <dbReference type="EMBL" id="CDJ66745.1"/>
    </source>
</evidence>
<dbReference type="RefSeq" id="XP_013435212.1">
    <property type="nucleotide sequence ID" value="XM_013579758.1"/>
</dbReference>
<keyword evidence="2" id="KW-1185">Reference proteome</keyword>
<accession>U6MYG5</accession>
<reference evidence="1" key="2">
    <citation type="submission" date="2013-10" db="EMBL/GenBank/DDBJ databases">
        <authorList>
            <person name="Aslett M."/>
        </authorList>
    </citation>
    <scope>NUCLEOTIDE SEQUENCE [LARGE SCALE GENOMIC DNA]</scope>
    <source>
        <strain evidence="1">Houghton</strain>
    </source>
</reference>
<dbReference type="VEuPathDB" id="ToxoDB:ENH_00026300"/>
<gene>
    <name evidence="1" type="ORF">ENH_00026300</name>
</gene>
<dbReference type="GeneID" id="25472799"/>